<evidence type="ECO:0000256" key="1">
    <source>
        <dbReference type="SAM" id="MobiDB-lite"/>
    </source>
</evidence>
<dbReference type="RefSeq" id="WP_285672045.1">
    <property type="nucleotide sequence ID" value="NZ_BSYI01000017.1"/>
</dbReference>
<protein>
    <submittedName>
        <fullName evidence="3">Uncharacterized protein</fullName>
    </submittedName>
</protein>
<feature type="signal peptide" evidence="2">
    <location>
        <begin position="1"/>
        <end position="22"/>
    </location>
</feature>
<evidence type="ECO:0000256" key="2">
    <source>
        <dbReference type="SAM" id="SignalP"/>
    </source>
</evidence>
<accession>A0ABQ6LIZ2</accession>
<dbReference type="EMBL" id="BSYI01000017">
    <property type="protein sequence ID" value="GMG83251.1"/>
    <property type="molecule type" value="Genomic_DNA"/>
</dbReference>
<name>A0ABQ6LIZ2_9RHOB</name>
<organism evidence="3 4">
    <name type="scientific">Paralimibaculum aggregatum</name>
    <dbReference type="NCBI Taxonomy" id="3036245"/>
    <lineage>
        <taxon>Bacteria</taxon>
        <taxon>Pseudomonadati</taxon>
        <taxon>Pseudomonadota</taxon>
        <taxon>Alphaproteobacteria</taxon>
        <taxon>Rhodobacterales</taxon>
        <taxon>Paracoccaceae</taxon>
        <taxon>Paralimibaculum</taxon>
    </lineage>
</organism>
<evidence type="ECO:0000313" key="4">
    <source>
        <dbReference type="Proteomes" id="UP001239909"/>
    </source>
</evidence>
<keyword evidence="4" id="KW-1185">Reference proteome</keyword>
<proteinExistence type="predicted"/>
<keyword evidence="2" id="KW-0732">Signal</keyword>
<dbReference type="Proteomes" id="UP001239909">
    <property type="component" value="Unassembled WGS sequence"/>
</dbReference>
<sequence length="159" mass="15979">MAHRAFRAGAALALAGLLSACAATSPDPAPVAAPEPAAPPAAPPAARPAFDVQPPLLGPVLAPQSLPAPASITRERVERLAVACWLDDELAAEIMLVDRRTGDIVAAGETGELLRIGFAAAGPLETAVQLSGPALADAGRAGRMSRALANALEGERPAC</sequence>
<feature type="region of interest" description="Disordered" evidence="1">
    <location>
        <begin position="25"/>
        <end position="49"/>
    </location>
</feature>
<feature type="chain" id="PRO_5045596487" evidence="2">
    <location>
        <begin position="23"/>
        <end position="159"/>
    </location>
</feature>
<dbReference type="PROSITE" id="PS51257">
    <property type="entry name" value="PROKAR_LIPOPROTEIN"/>
    <property type="match status" value="1"/>
</dbReference>
<evidence type="ECO:0000313" key="3">
    <source>
        <dbReference type="EMBL" id="GMG83251.1"/>
    </source>
</evidence>
<gene>
    <name evidence="3" type="ORF">LNKW23_24640</name>
</gene>
<comment type="caution">
    <text evidence="3">The sequence shown here is derived from an EMBL/GenBank/DDBJ whole genome shotgun (WGS) entry which is preliminary data.</text>
</comment>
<reference evidence="3 4" key="1">
    <citation type="submission" date="2023-04" db="EMBL/GenBank/DDBJ databases">
        <title>Marinoamorphus aggregata gen. nov., sp. Nov., isolate from tissue of brittle star Ophioplocus japonicus.</title>
        <authorList>
            <person name="Kawano K."/>
            <person name="Sawayama S."/>
            <person name="Nakagawa S."/>
        </authorList>
    </citation>
    <scope>NUCLEOTIDE SEQUENCE [LARGE SCALE GENOMIC DNA]</scope>
    <source>
        <strain evidence="3 4">NKW23</strain>
    </source>
</reference>
<feature type="compositionally biased region" description="Pro residues" evidence="1">
    <location>
        <begin position="27"/>
        <end position="46"/>
    </location>
</feature>